<evidence type="ECO:0000313" key="5">
    <source>
        <dbReference type="EMBL" id="EMO45400.1"/>
    </source>
</evidence>
<accession>M6ULG1</accession>
<evidence type="ECO:0000256" key="4">
    <source>
        <dbReference type="SAM" id="Phobius"/>
    </source>
</evidence>
<dbReference type="PANTHER" id="PTHR24198">
    <property type="entry name" value="ANKYRIN REPEAT AND PROTEIN KINASE DOMAIN-CONTAINING PROTEIN"/>
    <property type="match status" value="1"/>
</dbReference>
<evidence type="ECO:0000256" key="3">
    <source>
        <dbReference type="PROSITE-ProRule" id="PRU00023"/>
    </source>
</evidence>
<feature type="transmembrane region" description="Helical" evidence="4">
    <location>
        <begin position="75"/>
        <end position="94"/>
    </location>
</feature>
<dbReference type="SUPFAM" id="SSF48403">
    <property type="entry name" value="Ankyrin repeat"/>
    <property type="match status" value="1"/>
</dbReference>
<organism evidence="5 6">
    <name type="scientific">Leptospira santarosai str. ZUN179</name>
    <dbReference type="NCBI Taxonomy" id="1049985"/>
    <lineage>
        <taxon>Bacteria</taxon>
        <taxon>Pseudomonadati</taxon>
        <taxon>Spirochaetota</taxon>
        <taxon>Spirochaetia</taxon>
        <taxon>Leptospirales</taxon>
        <taxon>Leptospiraceae</taxon>
        <taxon>Leptospira</taxon>
    </lineage>
</organism>
<gene>
    <name evidence="5" type="ORF">LEP1GSC187_0838</name>
</gene>
<dbReference type="InterPro" id="IPR036770">
    <property type="entry name" value="Ankyrin_rpt-contain_sf"/>
</dbReference>
<dbReference type="Gene3D" id="1.25.40.20">
    <property type="entry name" value="Ankyrin repeat-containing domain"/>
    <property type="match status" value="2"/>
</dbReference>
<keyword evidence="4" id="KW-0812">Transmembrane</keyword>
<reference evidence="5 6" key="1">
    <citation type="submission" date="2013-01" db="EMBL/GenBank/DDBJ databases">
        <authorList>
            <person name="Harkins D.M."/>
            <person name="Durkin A.S."/>
            <person name="Brinkac L.M."/>
            <person name="Haft D.H."/>
            <person name="Selengut J.D."/>
            <person name="Sanka R."/>
            <person name="DePew J."/>
            <person name="Purushe J."/>
            <person name="Matthias M.A."/>
            <person name="Vinetz J.M."/>
            <person name="Sutton G.G."/>
            <person name="Nierman W.C."/>
            <person name="Fouts D.E."/>
        </authorList>
    </citation>
    <scope>NUCLEOTIDE SEQUENCE [LARGE SCALE GENOMIC DNA]</scope>
    <source>
        <strain evidence="5 6">ZUN179</strain>
    </source>
</reference>
<sequence>MLERAIQKFIFQQHYCFTRILFHFRTVRQQTIFTLDILFFLNPVDTNTMPFFVRLLYKNPSLTRCKKKLLNQNRYFLFFILIFLFSGPVFASPISNADRKILSAAINGNIRLAKKALQQGASVHAKDPLQENLGETPLHKVAFNNDVEFLRFLLNEGADPNLSDERGETPLITAVYGLGLESVSALLGAKADPYLETTSGINAAVLAADLCSLPLLQILKNAGVDLNRPTKKGFLPIHTAAGRCNGKFLKFLIESGADPQTPTKTGTTPLMQAIKLGNLDAIQFLLEQNVSVSSVDRYGYDSMFYLLARKDYSHLRSWHALIHYEHDRLKDIILRLIQKGAPLYREYEDGTTPLFLMLMIGGLSYDDLQKFFLLYFKAYQIDPNAPNRFGVSPFQYYRMRKELLFACEDEERKNGINRFLLERNAENPIFAFYYIYLLCLHGYEHEIQNTTLRKIYSSLLDLSKLPDFKHLELELWKQIFATEDPDLKKKLLSRFQDPPAGFWNWIRFPDNYNPNFPDYHPDADPELSDLWVRSIQKGDTIDPFDHSYHEKIYARNGIYDAFKECDQWNLLDQLSSQTSLWKLVDPNQFWENYRPSCVTGEKEETMVYRLFQSTPSSAKIVSPLCNEIEFLAKLSEAEKIERSRKRILNFVKLGAKPDCGFENSDDWISILSKALEAARKYKLKDLEKIILSFDVKDPQKEKDSLKQAIVEGDRNKIQNLLEQGAIISVEELKLAQKNPKLLSYLLEEYNSLDSHPVPDSINSAFDGVAKTKNDASFLVLLLEKGFSLKVRLDDKYMFANKTDCAITKLIHSDFKNLKSILKSQNILNYSCRGFDFEFYKWELHPSIRNSWSQEKIKTKIKALQLESVFPDLWEESYFFNLKKVE</sequence>
<evidence type="ECO:0000256" key="1">
    <source>
        <dbReference type="ARBA" id="ARBA00022737"/>
    </source>
</evidence>
<protein>
    <submittedName>
        <fullName evidence="5">Ankyrin repeat protein</fullName>
    </submittedName>
</protein>
<keyword evidence="4" id="KW-0472">Membrane</keyword>
<dbReference type="EMBL" id="AHOQ02000031">
    <property type="protein sequence ID" value="EMO45400.1"/>
    <property type="molecule type" value="Genomic_DNA"/>
</dbReference>
<keyword evidence="4" id="KW-1133">Transmembrane helix</keyword>
<feature type="repeat" description="ANK" evidence="3">
    <location>
        <begin position="133"/>
        <end position="165"/>
    </location>
</feature>
<name>M6ULG1_9LEPT</name>
<dbReference type="InterPro" id="IPR002110">
    <property type="entry name" value="Ankyrin_rpt"/>
</dbReference>
<dbReference type="PROSITE" id="PS50297">
    <property type="entry name" value="ANK_REP_REGION"/>
    <property type="match status" value="3"/>
</dbReference>
<keyword evidence="1" id="KW-0677">Repeat</keyword>
<proteinExistence type="predicted"/>
<dbReference type="Proteomes" id="UP000012160">
    <property type="component" value="Unassembled WGS sequence"/>
</dbReference>
<dbReference type="SMART" id="SM00248">
    <property type="entry name" value="ANK"/>
    <property type="match status" value="8"/>
</dbReference>
<feature type="repeat" description="ANK" evidence="3">
    <location>
        <begin position="265"/>
        <end position="297"/>
    </location>
</feature>
<dbReference type="PROSITE" id="PS50088">
    <property type="entry name" value="ANK_REPEAT"/>
    <property type="match status" value="3"/>
</dbReference>
<comment type="caution">
    <text evidence="5">The sequence shown here is derived from an EMBL/GenBank/DDBJ whole genome shotgun (WGS) entry which is preliminary data.</text>
</comment>
<feature type="repeat" description="ANK" evidence="3">
    <location>
        <begin position="232"/>
        <end position="264"/>
    </location>
</feature>
<dbReference type="AlphaFoldDB" id="M6ULG1"/>
<evidence type="ECO:0000256" key="2">
    <source>
        <dbReference type="ARBA" id="ARBA00023043"/>
    </source>
</evidence>
<keyword evidence="2 3" id="KW-0040">ANK repeat</keyword>
<dbReference type="Pfam" id="PF12796">
    <property type="entry name" value="Ank_2"/>
    <property type="match status" value="2"/>
</dbReference>
<evidence type="ECO:0000313" key="6">
    <source>
        <dbReference type="Proteomes" id="UP000012160"/>
    </source>
</evidence>
<dbReference type="PANTHER" id="PTHR24198:SF165">
    <property type="entry name" value="ANKYRIN REPEAT-CONTAINING PROTEIN-RELATED"/>
    <property type="match status" value="1"/>
</dbReference>